<keyword evidence="1" id="KW-0175">Coiled coil</keyword>
<feature type="coiled-coil region" evidence="1">
    <location>
        <begin position="316"/>
        <end position="357"/>
    </location>
</feature>
<gene>
    <name evidence="2" type="ORF">TRFO_29361</name>
</gene>
<dbReference type="Proteomes" id="UP000179807">
    <property type="component" value="Unassembled WGS sequence"/>
</dbReference>
<feature type="coiled-coil region" evidence="1">
    <location>
        <begin position="206"/>
        <end position="262"/>
    </location>
</feature>
<dbReference type="EMBL" id="MLAK01000833">
    <property type="protein sequence ID" value="OHT03272.1"/>
    <property type="molecule type" value="Genomic_DNA"/>
</dbReference>
<sequence length="360" mass="41992">MKAGSSSIKKTELERLHAEADTILTQKADEISQLNKTIDDAEKQLLSIKAELAAQIKNTEIVNNEDEATLDRELLSQEILDLKAQQDAELQNLQQAHEARLREMNESFQKSVHSAEFWAEQHANSIAADKMNQLTELQRTLETLKNSTTESLLSVSKTKYNSLQQSKRASYMNQQRIKVLETQIAEITAVTREEARDIKTKIEECLTSIELRGKEHETEIKRYQAEMDEREYKYNEHIRNLLEQFEVENKRMESAIASASSQADYLPKVIRQMEKQNEFHIQTSLKDLEKVKSTLYQSQTRDEKEQTETKQTVTQVQSIQRNQRRIEQEIFQIESEIKELDTENEQLKIELARLDQTVYR</sequence>
<reference evidence="2" key="1">
    <citation type="submission" date="2016-10" db="EMBL/GenBank/DDBJ databases">
        <authorList>
            <person name="Benchimol M."/>
            <person name="Almeida L.G."/>
            <person name="Vasconcelos A.T."/>
            <person name="Perreira-Neves A."/>
            <person name="Rosa I.A."/>
            <person name="Tasca T."/>
            <person name="Bogo M.R."/>
            <person name="de Souza W."/>
        </authorList>
    </citation>
    <scope>NUCLEOTIDE SEQUENCE [LARGE SCALE GENOMIC DNA]</scope>
    <source>
        <strain evidence="2">K</strain>
    </source>
</reference>
<keyword evidence="3" id="KW-1185">Reference proteome</keyword>
<dbReference type="GeneID" id="94841443"/>
<protein>
    <submittedName>
        <fullName evidence="2">Kinetoplast-associated protein</fullName>
    </submittedName>
</protein>
<evidence type="ECO:0000313" key="2">
    <source>
        <dbReference type="EMBL" id="OHT03272.1"/>
    </source>
</evidence>
<accession>A0A1J4JXT6</accession>
<dbReference type="RefSeq" id="XP_068356408.1">
    <property type="nucleotide sequence ID" value="XM_068506739.1"/>
</dbReference>
<feature type="coiled-coil region" evidence="1">
    <location>
        <begin position="24"/>
        <end position="103"/>
    </location>
</feature>
<comment type="caution">
    <text evidence="2">The sequence shown here is derived from an EMBL/GenBank/DDBJ whole genome shotgun (WGS) entry which is preliminary data.</text>
</comment>
<dbReference type="VEuPathDB" id="TrichDB:TRFO_29361"/>
<organism evidence="2 3">
    <name type="scientific">Tritrichomonas foetus</name>
    <dbReference type="NCBI Taxonomy" id="1144522"/>
    <lineage>
        <taxon>Eukaryota</taxon>
        <taxon>Metamonada</taxon>
        <taxon>Parabasalia</taxon>
        <taxon>Tritrichomonadida</taxon>
        <taxon>Tritrichomonadidae</taxon>
        <taxon>Tritrichomonas</taxon>
    </lineage>
</organism>
<name>A0A1J4JXT6_9EUKA</name>
<proteinExistence type="predicted"/>
<evidence type="ECO:0000313" key="3">
    <source>
        <dbReference type="Proteomes" id="UP000179807"/>
    </source>
</evidence>
<dbReference type="AlphaFoldDB" id="A0A1J4JXT6"/>
<evidence type="ECO:0000256" key="1">
    <source>
        <dbReference type="SAM" id="Coils"/>
    </source>
</evidence>